<keyword evidence="3" id="KW-1185">Reference proteome</keyword>
<dbReference type="Gene3D" id="1.10.10.10">
    <property type="entry name" value="Winged helix-like DNA-binding domain superfamily/Winged helix DNA-binding domain"/>
    <property type="match status" value="1"/>
</dbReference>
<feature type="region of interest" description="Disordered" evidence="1">
    <location>
        <begin position="281"/>
        <end position="306"/>
    </location>
</feature>
<dbReference type="CDD" id="cd00090">
    <property type="entry name" value="HTH_ARSR"/>
    <property type="match status" value="1"/>
</dbReference>
<organism evidence="2 3">
    <name type="scientific">Crossiella equi</name>
    <dbReference type="NCBI Taxonomy" id="130796"/>
    <lineage>
        <taxon>Bacteria</taxon>
        <taxon>Bacillati</taxon>
        <taxon>Actinomycetota</taxon>
        <taxon>Actinomycetes</taxon>
        <taxon>Pseudonocardiales</taxon>
        <taxon>Pseudonocardiaceae</taxon>
        <taxon>Crossiella</taxon>
    </lineage>
</organism>
<proteinExistence type="predicted"/>
<evidence type="ECO:0000313" key="3">
    <source>
        <dbReference type="Proteomes" id="UP001519363"/>
    </source>
</evidence>
<accession>A0ABS5ARY6</accession>
<evidence type="ECO:0000313" key="2">
    <source>
        <dbReference type="EMBL" id="MBP2479347.1"/>
    </source>
</evidence>
<sequence>MLRIHFGIGDLARLRMVASLGPLTESVFALDLLRRNDSMALRPWVRRVRSEFGGVAGFEDLVRAPGSAAELLDLVSAHRDGARRREAETLVEFCRAVVLPHWGRVHANLEQVRQARGRIVIANGIQGLLGSLHPKLHWNPPVLEVHHGPDADVHLNGRGLLLSSSFFLHDKSCLFLENVHAVGMPGLAIPIDPVLKSELWDSWEPDAQALGDLVGHTRAAALAALTDGATTGELAERLGISLAGASKHAAVLRRSGLITTERHRNTAQHELTTLGKALLHSRAPEPATPPPAPRDEEDLGRLRAVR</sequence>
<dbReference type="InterPro" id="IPR011991">
    <property type="entry name" value="ArsR-like_HTH"/>
</dbReference>
<dbReference type="EMBL" id="JAGIOO010000001">
    <property type="protein sequence ID" value="MBP2479347.1"/>
    <property type="molecule type" value="Genomic_DNA"/>
</dbReference>
<dbReference type="Proteomes" id="UP001519363">
    <property type="component" value="Unassembled WGS sequence"/>
</dbReference>
<protein>
    <submittedName>
        <fullName evidence="2">DNA-binding transcriptional ArsR family regulator</fullName>
    </submittedName>
</protein>
<evidence type="ECO:0000256" key="1">
    <source>
        <dbReference type="SAM" id="MobiDB-lite"/>
    </source>
</evidence>
<dbReference type="InterPro" id="IPR036388">
    <property type="entry name" value="WH-like_DNA-bd_sf"/>
</dbReference>
<dbReference type="InterPro" id="IPR036390">
    <property type="entry name" value="WH_DNA-bd_sf"/>
</dbReference>
<name>A0ABS5ARY6_9PSEU</name>
<dbReference type="RefSeq" id="WP_086789527.1">
    <property type="nucleotide sequence ID" value="NZ_JAGIOO010000001.1"/>
</dbReference>
<gene>
    <name evidence="2" type="ORF">JOF53_008219</name>
</gene>
<dbReference type="Pfam" id="PF12840">
    <property type="entry name" value="HTH_20"/>
    <property type="match status" value="1"/>
</dbReference>
<dbReference type="GO" id="GO:0003677">
    <property type="term" value="F:DNA binding"/>
    <property type="evidence" value="ECO:0007669"/>
    <property type="project" value="UniProtKB-KW"/>
</dbReference>
<reference evidence="2 3" key="1">
    <citation type="submission" date="2021-03" db="EMBL/GenBank/DDBJ databases">
        <title>Sequencing the genomes of 1000 actinobacteria strains.</title>
        <authorList>
            <person name="Klenk H.-P."/>
        </authorList>
    </citation>
    <scope>NUCLEOTIDE SEQUENCE [LARGE SCALE GENOMIC DNA]</scope>
    <source>
        <strain evidence="2 3">DSM 44580</strain>
    </source>
</reference>
<dbReference type="SUPFAM" id="SSF46785">
    <property type="entry name" value="Winged helix' DNA-binding domain"/>
    <property type="match status" value="1"/>
</dbReference>
<keyword evidence="2" id="KW-0238">DNA-binding</keyword>
<comment type="caution">
    <text evidence="2">The sequence shown here is derived from an EMBL/GenBank/DDBJ whole genome shotgun (WGS) entry which is preliminary data.</text>
</comment>